<evidence type="ECO:0000256" key="8">
    <source>
        <dbReference type="ARBA" id="ARBA00023170"/>
    </source>
</evidence>
<reference evidence="12" key="1">
    <citation type="submission" date="2025-08" db="UniProtKB">
        <authorList>
            <consortium name="RefSeq"/>
        </authorList>
    </citation>
    <scope>IDENTIFICATION</scope>
</reference>
<feature type="transmembrane region" description="Helical" evidence="10">
    <location>
        <begin position="30"/>
        <end position="50"/>
    </location>
</feature>
<comment type="similarity">
    <text evidence="10">Belongs to the insect chemoreceptor superfamily. Heteromeric odorant receptor channel (TC 1.A.69) family.</text>
</comment>
<evidence type="ECO:0000256" key="2">
    <source>
        <dbReference type="ARBA" id="ARBA00022475"/>
    </source>
</evidence>
<sequence>MSIKMSGFLLKITGISKATNSIGQKRRKFMVVYTIAALVYGVYVNVVDIYHNLHNLDHCIFLASNTLNIILAMFKLSVLHFYKTEFSDIIVYAQKHFWHIDYNDDEKILFAECRNFCKLWTVFILLVTESSLSFYAIVPISANIGNNGSERLLPFKMWVNLPLTVTPYYEIMFAIEVLQISIHVDFKLMVVFSCAPSSFEKFKLLATLYLSLPEYFAHIIFFTYICHGLVEESTNISIASYSGWWVCLPMSKTGKKIRKDMKMMMMKAMRPCQLTAGGFFPVNLETSTALCVVNLHESFNNAIKDQIGDQKSDTRLSYYAIISDTKLKSCVQQHRVLIEYRRKLENIFMAIVLGRVISCYDVCLVGFQLFLVNMVGDIF</sequence>
<dbReference type="GO" id="GO:0005549">
    <property type="term" value="F:odorant binding"/>
    <property type="evidence" value="ECO:0007669"/>
    <property type="project" value="InterPro"/>
</dbReference>
<keyword evidence="8 10" id="KW-0675">Receptor</keyword>
<evidence type="ECO:0000256" key="7">
    <source>
        <dbReference type="ARBA" id="ARBA00023136"/>
    </source>
</evidence>
<gene>
    <name evidence="12" type="primary">LOC100745292</name>
</gene>
<evidence type="ECO:0000256" key="5">
    <source>
        <dbReference type="ARBA" id="ARBA00022725"/>
    </source>
</evidence>
<keyword evidence="9 10" id="KW-0807">Transducer</keyword>
<keyword evidence="3 10" id="KW-0716">Sensory transduction</keyword>
<evidence type="ECO:0000313" key="11">
    <source>
        <dbReference type="Proteomes" id="UP000515180"/>
    </source>
</evidence>
<dbReference type="Proteomes" id="UP000515180">
    <property type="component" value="Unplaced"/>
</dbReference>
<keyword evidence="7 10" id="KW-0472">Membrane</keyword>
<dbReference type="Pfam" id="PF02949">
    <property type="entry name" value="7tm_6"/>
    <property type="match status" value="1"/>
</dbReference>
<dbReference type="PANTHER" id="PTHR21137:SF35">
    <property type="entry name" value="ODORANT RECEPTOR 19A-RELATED"/>
    <property type="match status" value="1"/>
</dbReference>
<feature type="transmembrane region" description="Helical" evidence="10">
    <location>
        <begin position="347"/>
        <end position="371"/>
    </location>
</feature>
<feature type="transmembrane region" description="Helical" evidence="10">
    <location>
        <begin position="119"/>
        <end position="138"/>
    </location>
</feature>
<evidence type="ECO:0000256" key="3">
    <source>
        <dbReference type="ARBA" id="ARBA00022606"/>
    </source>
</evidence>
<evidence type="ECO:0000256" key="6">
    <source>
        <dbReference type="ARBA" id="ARBA00022989"/>
    </source>
</evidence>
<accession>A0A6P8KYZ9</accession>
<dbReference type="AlphaFoldDB" id="A0A6P8KYZ9"/>
<dbReference type="GO" id="GO:0007165">
    <property type="term" value="P:signal transduction"/>
    <property type="evidence" value="ECO:0007669"/>
    <property type="project" value="UniProtKB-KW"/>
</dbReference>
<keyword evidence="11" id="KW-1185">Reference proteome</keyword>
<evidence type="ECO:0000256" key="9">
    <source>
        <dbReference type="ARBA" id="ARBA00023224"/>
    </source>
</evidence>
<evidence type="ECO:0000256" key="10">
    <source>
        <dbReference type="RuleBase" id="RU351113"/>
    </source>
</evidence>
<dbReference type="OrthoDB" id="8185860at2759"/>
<organism evidence="11 12">
    <name type="scientific">Bombus impatiens</name>
    <name type="common">Bumblebee</name>
    <dbReference type="NCBI Taxonomy" id="132113"/>
    <lineage>
        <taxon>Eukaryota</taxon>
        <taxon>Metazoa</taxon>
        <taxon>Ecdysozoa</taxon>
        <taxon>Arthropoda</taxon>
        <taxon>Hexapoda</taxon>
        <taxon>Insecta</taxon>
        <taxon>Pterygota</taxon>
        <taxon>Neoptera</taxon>
        <taxon>Endopterygota</taxon>
        <taxon>Hymenoptera</taxon>
        <taxon>Apocrita</taxon>
        <taxon>Aculeata</taxon>
        <taxon>Apoidea</taxon>
        <taxon>Anthophila</taxon>
        <taxon>Apidae</taxon>
        <taxon>Bombus</taxon>
        <taxon>Pyrobombus</taxon>
    </lineage>
</organism>
<dbReference type="PANTHER" id="PTHR21137">
    <property type="entry name" value="ODORANT RECEPTOR"/>
    <property type="match status" value="1"/>
</dbReference>
<keyword evidence="4 10" id="KW-0812">Transmembrane</keyword>
<comment type="subcellular location">
    <subcellularLocation>
        <location evidence="1 10">Cell membrane</location>
        <topology evidence="1 10">Multi-pass membrane protein</topology>
    </subcellularLocation>
</comment>
<evidence type="ECO:0000256" key="4">
    <source>
        <dbReference type="ARBA" id="ARBA00022692"/>
    </source>
</evidence>
<dbReference type="InterPro" id="IPR004117">
    <property type="entry name" value="7tm6_olfct_rcpt"/>
</dbReference>
<keyword evidence="5 10" id="KW-0552">Olfaction</keyword>
<dbReference type="GeneID" id="100745292"/>
<dbReference type="GO" id="GO:0005886">
    <property type="term" value="C:plasma membrane"/>
    <property type="evidence" value="ECO:0007669"/>
    <property type="project" value="UniProtKB-SubCell"/>
</dbReference>
<name>A0A6P8KYZ9_BOMIM</name>
<evidence type="ECO:0000256" key="1">
    <source>
        <dbReference type="ARBA" id="ARBA00004651"/>
    </source>
</evidence>
<protein>
    <recommendedName>
        <fullName evidence="10">Odorant receptor</fullName>
    </recommendedName>
</protein>
<keyword evidence="6 10" id="KW-1133">Transmembrane helix</keyword>
<comment type="caution">
    <text evidence="10">Lacks conserved residue(s) required for the propagation of feature annotation.</text>
</comment>
<dbReference type="RefSeq" id="XP_033176265.1">
    <property type="nucleotide sequence ID" value="XM_033320374.1"/>
</dbReference>
<evidence type="ECO:0000313" key="12">
    <source>
        <dbReference type="RefSeq" id="XP_033176265.1"/>
    </source>
</evidence>
<feature type="transmembrane region" description="Helical" evidence="10">
    <location>
        <begin position="62"/>
        <end position="82"/>
    </location>
</feature>
<dbReference type="GO" id="GO:0004984">
    <property type="term" value="F:olfactory receptor activity"/>
    <property type="evidence" value="ECO:0007669"/>
    <property type="project" value="InterPro"/>
</dbReference>
<proteinExistence type="inferred from homology"/>
<keyword evidence="2" id="KW-1003">Cell membrane</keyword>